<evidence type="ECO:0000256" key="2">
    <source>
        <dbReference type="ARBA" id="ARBA00022801"/>
    </source>
</evidence>
<keyword evidence="2 5" id="KW-0378">Hydrolase</keyword>
<dbReference type="PANTHER" id="PTHR24031">
    <property type="entry name" value="RNA HELICASE"/>
    <property type="match status" value="1"/>
</dbReference>
<name>A0A2A9PGG0_OPHUN</name>
<dbReference type="OrthoDB" id="196131at2759"/>
<evidence type="ECO:0000313" key="10">
    <source>
        <dbReference type="Proteomes" id="UP000037136"/>
    </source>
</evidence>
<proteinExistence type="inferred from homology"/>
<dbReference type="Proteomes" id="UP000037136">
    <property type="component" value="Unassembled WGS sequence"/>
</dbReference>
<dbReference type="EMBL" id="LAZP02000161">
    <property type="protein sequence ID" value="PFH59960.1"/>
    <property type="molecule type" value="Genomic_DNA"/>
</dbReference>
<keyword evidence="4 5" id="KW-0694">RNA-binding</keyword>
<feature type="region of interest" description="Disordered" evidence="6">
    <location>
        <begin position="45"/>
        <end position="135"/>
    </location>
</feature>
<evidence type="ECO:0000256" key="1">
    <source>
        <dbReference type="ARBA" id="ARBA00022741"/>
    </source>
</evidence>
<dbReference type="Pfam" id="PF00270">
    <property type="entry name" value="DEAD"/>
    <property type="match status" value="1"/>
</dbReference>
<dbReference type="STRING" id="268505.A0A2A9PGG0"/>
<reference evidence="9 10" key="1">
    <citation type="journal article" date="2015" name="BMC Genomics">
        <title>Gene expression during zombie ant biting behavior reflects the complexity underlying fungal parasitic behavioral manipulation.</title>
        <authorList>
            <person name="de Bekker C."/>
            <person name="Ohm R.A."/>
            <person name="Loreto R.G."/>
            <person name="Sebastian A."/>
            <person name="Albert I."/>
            <person name="Merrow M."/>
            <person name="Brachmann A."/>
            <person name="Hughes D.P."/>
        </authorList>
    </citation>
    <scope>NUCLEOTIDE SEQUENCE [LARGE SCALE GENOMIC DNA]</scope>
    <source>
        <strain evidence="9 10">SC16a</strain>
    </source>
</reference>
<evidence type="ECO:0000256" key="5">
    <source>
        <dbReference type="RuleBase" id="RU365068"/>
    </source>
</evidence>
<dbReference type="InterPro" id="IPR027417">
    <property type="entry name" value="P-loop_NTPase"/>
</dbReference>
<comment type="catalytic activity">
    <reaction evidence="5">
        <text>ATP + H2O = ADP + phosphate + H(+)</text>
        <dbReference type="Rhea" id="RHEA:13065"/>
        <dbReference type="ChEBI" id="CHEBI:15377"/>
        <dbReference type="ChEBI" id="CHEBI:15378"/>
        <dbReference type="ChEBI" id="CHEBI:30616"/>
        <dbReference type="ChEBI" id="CHEBI:43474"/>
        <dbReference type="ChEBI" id="CHEBI:456216"/>
        <dbReference type="EC" id="3.6.4.13"/>
    </reaction>
</comment>
<gene>
    <name evidence="9" type="ORF">XA68_11669</name>
</gene>
<keyword evidence="1 5" id="KW-0547">Nucleotide-binding</keyword>
<evidence type="ECO:0000256" key="3">
    <source>
        <dbReference type="ARBA" id="ARBA00022840"/>
    </source>
</evidence>
<dbReference type="Pfam" id="PF00271">
    <property type="entry name" value="Helicase_C"/>
    <property type="match status" value="1"/>
</dbReference>
<keyword evidence="3 5" id="KW-0067">ATP-binding</keyword>
<reference evidence="9 10" key="2">
    <citation type="journal article" date="2017" name="Sci. Rep.">
        <title>Ant-infecting Ophiocordyceps genomes reveal a high diversity of potential behavioral manipulation genes and a possible major role for enterotoxins.</title>
        <authorList>
            <person name="de Bekker C."/>
            <person name="Ohm R.A."/>
            <person name="Evans H.C."/>
            <person name="Brachmann A."/>
            <person name="Hughes D.P."/>
        </authorList>
    </citation>
    <scope>NUCLEOTIDE SEQUENCE [LARGE SCALE GENOMIC DNA]</scope>
    <source>
        <strain evidence="9 10">SC16a</strain>
    </source>
</reference>
<dbReference type="InterPro" id="IPR014001">
    <property type="entry name" value="Helicase_ATP-bd"/>
</dbReference>
<feature type="region of interest" description="Disordered" evidence="6">
    <location>
        <begin position="636"/>
        <end position="661"/>
    </location>
</feature>
<evidence type="ECO:0000259" key="7">
    <source>
        <dbReference type="PROSITE" id="PS51192"/>
    </source>
</evidence>
<feature type="domain" description="Helicase C-terminal" evidence="8">
    <location>
        <begin position="382"/>
        <end position="536"/>
    </location>
</feature>
<feature type="compositionally biased region" description="Low complexity" evidence="6">
    <location>
        <begin position="45"/>
        <end position="73"/>
    </location>
</feature>
<feature type="domain" description="Helicase ATP-binding" evidence="7">
    <location>
        <begin position="167"/>
        <end position="336"/>
    </location>
</feature>
<sequence length="661" mass="71900">MLRLRLLATSTSPLRLVKESSILLSCRGCCRLVARPQPRRLQVGLPRTARAGLTTATTTTSTATDPATDAPDASKARNNVASAVTDAAAEETPTTTTTTAADAAADAAPANNTADSSLVATDGTASPTPSPTEVTQLQDKIHPDLYSALLNLEYERMTTVQAASIESLLTTSRPDGIIQAPIGAGKTLAYLIPALHHMMTAPDAVDARRVAVLILAPTRELAFQIKEDAKTLLMNSGHGICTAIGGTNIPTEIRLMLRGRGSRVLVATPGRLMEHLQTEAAWQLMRELETLIVDEADHPYVLSYFEKILKMLPDKATQPRQTMVVRADPTPDSEKIVKLFTGSNPVCINTTRSGELLVPNCVKQRLVTVPDFASLLPALVGSLRREAAAVGRDFKAIIYVPTTGLAGYYTHVINNLCRDQLPAAAYTERRSRHNLRKAVLEEFRSARSGILVATDNVSRGINITGITSVFQVGLPFQSSSYFHRLGNAAREGAGGNGIFILAEPELWFVKQHLQSVTLDREEADVEEAQQQLKPITDELASVVRNRLFVHFLSFYGRYLEEFNWTKKQLVDQANIFAKDALGAPHQLSLRPDLVQSMGLRGLPNLLVSNYYPMAAAEATGELNIRPIQDRAGMAWKKEGSWGKTKELSSKRPLPMTSIPGS</sequence>
<keyword evidence="10" id="KW-1185">Reference proteome</keyword>
<dbReference type="InterPro" id="IPR001650">
    <property type="entry name" value="Helicase_C-like"/>
</dbReference>
<dbReference type="SUPFAM" id="SSF52540">
    <property type="entry name" value="P-loop containing nucleoside triphosphate hydrolases"/>
    <property type="match status" value="1"/>
</dbReference>
<accession>A0A2A9PGG0</accession>
<evidence type="ECO:0000256" key="6">
    <source>
        <dbReference type="SAM" id="MobiDB-lite"/>
    </source>
</evidence>
<dbReference type="SMART" id="SM00490">
    <property type="entry name" value="HELICc"/>
    <property type="match status" value="1"/>
</dbReference>
<dbReference type="Gene3D" id="3.40.50.300">
    <property type="entry name" value="P-loop containing nucleotide triphosphate hydrolases"/>
    <property type="match status" value="2"/>
</dbReference>
<feature type="compositionally biased region" description="Low complexity" evidence="6">
    <location>
        <begin position="85"/>
        <end position="115"/>
    </location>
</feature>
<dbReference type="GO" id="GO:0016787">
    <property type="term" value="F:hydrolase activity"/>
    <property type="evidence" value="ECO:0007669"/>
    <property type="project" value="UniProtKB-KW"/>
</dbReference>
<comment type="function">
    <text evidence="5">RNA helicase.</text>
</comment>
<evidence type="ECO:0000256" key="4">
    <source>
        <dbReference type="ARBA" id="ARBA00022884"/>
    </source>
</evidence>
<evidence type="ECO:0000259" key="8">
    <source>
        <dbReference type="PROSITE" id="PS51194"/>
    </source>
</evidence>
<keyword evidence="5" id="KW-0347">Helicase</keyword>
<dbReference type="GO" id="GO:0003724">
    <property type="term" value="F:RNA helicase activity"/>
    <property type="evidence" value="ECO:0007669"/>
    <property type="project" value="UniProtKB-EC"/>
</dbReference>
<dbReference type="AlphaFoldDB" id="A0A2A9PGG0"/>
<dbReference type="GO" id="GO:0005524">
    <property type="term" value="F:ATP binding"/>
    <property type="evidence" value="ECO:0007669"/>
    <property type="project" value="UniProtKB-UniRule"/>
</dbReference>
<comment type="domain">
    <text evidence="5">The Q motif is unique to and characteristic of the DEAD box family of RNA helicases and controls ATP binding and hydrolysis.</text>
</comment>
<dbReference type="EC" id="3.6.4.13" evidence="5"/>
<protein>
    <recommendedName>
        <fullName evidence="5">ATP-dependent RNA helicase</fullName>
        <ecNumber evidence="5">3.6.4.13</ecNumber>
    </recommendedName>
</protein>
<comment type="similarity">
    <text evidence="5">Belongs to the DEAD box helicase family.</text>
</comment>
<dbReference type="InterPro" id="IPR011545">
    <property type="entry name" value="DEAD/DEAH_box_helicase_dom"/>
</dbReference>
<dbReference type="PROSITE" id="PS51194">
    <property type="entry name" value="HELICASE_CTER"/>
    <property type="match status" value="1"/>
</dbReference>
<dbReference type="SMART" id="SM00487">
    <property type="entry name" value="DEXDc"/>
    <property type="match status" value="1"/>
</dbReference>
<comment type="caution">
    <text evidence="9">The sequence shown here is derived from an EMBL/GenBank/DDBJ whole genome shotgun (WGS) entry which is preliminary data.</text>
</comment>
<evidence type="ECO:0000313" key="9">
    <source>
        <dbReference type="EMBL" id="PFH59960.1"/>
    </source>
</evidence>
<feature type="compositionally biased region" description="Polar residues" evidence="6">
    <location>
        <begin position="116"/>
        <end position="135"/>
    </location>
</feature>
<organism evidence="9 10">
    <name type="scientific">Ophiocordyceps unilateralis</name>
    <name type="common">Zombie-ant fungus</name>
    <name type="synonym">Torrubia unilateralis</name>
    <dbReference type="NCBI Taxonomy" id="268505"/>
    <lineage>
        <taxon>Eukaryota</taxon>
        <taxon>Fungi</taxon>
        <taxon>Dikarya</taxon>
        <taxon>Ascomycota</taxon>
        <taxon>Pezizomycotina</taxon>
        <taxon>Sordariomycetes</taxon>
        <taxon>Hypocreomycetidae</taxon>
        <taxon>Hypocreales</taxon>
        <taxon>Ophiocordycipitaceae</taxon>
        <taxon>Ophiocordyceps</taxon>
    </lineage>
</organism>
<feature type="compositionally biased region" description="Basic and acidic residues" evidence="6">
    <location>
        <begin position="636"/>
        <end position="649"/>
    </location>
</feature>
<dbReference type="GO" id="GO:0003723">
    <property type="term" value="F:RNA binding"/>
    <property type="evidence" value="ECO:0007669"/>
    <property type="project" value="UniProtKB-UniRule"/>
</dbReference>
<dbReference type="PROSITE" id="PS51192">
    <property type="entry name" value="HELICASE_ATP_BIND_1"/>
    <property type="match status" value="1"/>
</dbReference>